<dbReference type="Pfam" id="PF00096">
    <property type="entry name" value="zf-C2H2"/>
    <property type="match status" value="4"/>
</dbReference>
<evidence type="ECO:0000256" key="3">
    <source>
        <dbReference type="ARBA" id="ARBA00004174"/>
    </source>
</evidence>
<keyword evidence="13" id="KW-0560">Oxidoreductase</keyword>
<dbReference type="InterPro" id="IPR050476">
    <property type="entry name" value="Insect_CytP450_Detox"/>
</dbReference>
<feature type="compositionally biased region" description="Basic residues" evidence="20">
    <location>
        <begin position="311"/>
        <end position="321"/>
    </location>
</feature>
<evidence type="ECO:0000256" key="2">
    <source>
        <dbReference type="ARBA" id="ARBA00004123"/>
    </source>
</evidence>
<evidence type="ECO:0000256" key="5">
    <source>
        <dbReference type="ARBA" id="ARBA00010617"/>
    </source>
</evidence>
<dbReference type="InterPro" id="IPR001128">
    <property type="entry name" value="Cyt_P450"/>
</dbReference>
<dbReference type="Gene3D" id="1.10.630.10">
    <property type="entry name" value="Cytochrome P450"/>
    <property type="match status" value="1"/>
</dbReference>
<keyword evidence="7 18" id="KW-0479">Metal-binding</keyword>
<dbReference type="FunFam" id="3.30.160.60:FF:000349">
    <property type="entry name" value="metal regulatory transcription factor 1"/>
    <property type="match status" value="1"/>
</dbReference>
<dbReference type="GO" id="GO:0005506">
    <property type="term" value="F:iron ion binding"/>
    <property type="evidence" value="ECO:0007669"/>
    <property type="project" value="InterPro"/>
</dbReference>
<evidence type="ECO:0000256" key="15">
    <source>
        <dbReference type="ARBA" id="ARBA00023033"/>
    </source>
</evidence>
<evidence type="ECO:0000256" key="12">
    <source>
        <dbReference type="ARBA" id="ARBA00022848"/>
    </source>
</evidence>
<dbReference type="GO" id="GO:0008270">
    <property type="term" value="F:zinc ion binding"/>
    <property type="evidence" value="ECO:0007669"/>
    <property type="project" value="UniProtKB-KW"/>
</dbReference>
<evidence type="ECO:0000256" key="21">
    <source>
        <dbReference type="SAM" id="Phobius"/>
    </source>
</evidence>
<feature type="compositionally biased region" description="Polar residues" evidence="20">
    <location>
        <begin position="101"/>
        <end position="112"/>
    </location>
</feature>
<dbReference type="InterPro" id="IPR002401">
    <property type="entry name" value="Cyt_P450_E_grp-I"/>
</dbReference>
<evidence type="ECO:0000256" key="18">
    <source>
        <dbReference type="PIRSR" id="PIRSR602401-1"/>
    </source>
</evidence>
<evidence type="ECO:0000256" key="20">
    <source>
        <dbReference type="SAM" id="MobiDB-lite"/>
    </source>
</evidence>
<feature type="domain" description="C2H2-type" evidence="22">
    <location>
        <begin position="175"/>
        <end position="204"/>
    </location>
</feature>
<dbReference type="FunFam" id="3.30.160.60:FF:000072">
    <property type="entry name" value="zinc finger protein 143 isoform X1"/>
    <property type="match status" value="3"/>
</dbReference>
<feature type="transmembrane region" description="Helical" evidence="21">
    <location>
        <begin position="839"/>
        <end position="863"/>
    </location>
</feature>
<dbReference type="PROSITE" id="PS00086">
    <property type="entry name" value="CYTOCHROME_P450"/>
    <property type="match status" value="1"/>
</dbReference>
<keyword evidence="10" id="KW-0256">Endoplasmic reticulum</keyword>
<evidence type="ECO:0000256" key="17">
    <source>
        <dbReference type="ARBA" id="ARBA00023242"/>
    </source>
</evidence>
<dbReference type="PANTHER" id="PTHR24292:SF100">
    <property type="entry name" value="CYTOCHROME P450 6A16, ISOFORM B-RELATED"/>
    <property type="match status" value="1"/>
</dbReference>
<dbReference type="PROSITE" id="PS00028">
    <property type="entry name" value="ZINC_FINGER_C2H2_1"/>
    <property type="match status" value="6"/>
</dbReference>
<evidence type="ECO:0000313" key="24">
    <source>
        <dbReference type="Proteomes" id="UP000719412"/>
    </source>
</evidence>
<keyword evidence="14 18" id="KW-0408">Iron</keyword>
<evidence type="ECO:0000256" key="16">
    <source>
        <dbReference type="ARBA" id="ARBA00023136"/>
    </source>
</evidence>
<feature type="domain" description="C2H2-type" evidence="22">
    <location>
        <begin position="294"/>
        <end position="323"/>
    </location>
</feature>
<gene>
    <name evidence="23" type="ORF">GEV33_010176</name>
</gene>
<name>A0A8J6L6X0_TENMO</name>
<dbReference type="PRINTS" id="PR00463">
    <property type="entry name" value="EP450I"/>
</dbReference>
<dbReference type="FunFam" id="1.10.630.10:FF:000042">
    <property type="entry name" value="Cytochrome P450"/>
    <property type="match status" value="1"/>
</dbReference>
<dbReference type="CDD" id="cd11056">
    <property type="entry name" value="CYP6-like"/>
    <property type="match status" value="1"/>
</dbReference>
<evidence type="ECO:0000256" key="1">
    <source>
        <dbReference type="ARBA" id="ARBA00001971"/>
    </source>
</evidence>
<keyword evidence="17" id="KW-0539">Nucleus</keyword>
<dbReference type="InterPro" id="IPR036236">
    <property type="entry name" value="Znf_C2H2_sf"/>
</dbReference>
<organism evidence="23 24">
    <name type="scientific">Tenebrio molitor</name>
    <name type="common">Yellow mealworm beetle</name>
    <dbReference type="NCBI Taxonomy" id="7067"/>
    <lineage>
        <taxon>Eukaryota</taxon>
        <taxon>Metazoa</taxon>
        <taxon>Ecdysozoa</taxon>
        <taxon>Arthropoda</taxon>
        <taxon>Hexapoda</taxon>
        <taxon>Insecta</taxon>
        <taxon>Pterygota</taxon>
        <taxon>Neoptera</taxon>
        <taxon>Endopterygota</taxon>
        <taxon>Coleoptera</taxon>
        <taxon>Polyphaga</taxon>
        <taxon>Cucujiformia</taxon>
        <taxon>Tenebrionidae</taxon>
        <taxon>Tenebrio</taxon>
    </lineage>
</organism>
<dbReference type="InterPro" id="IPR017972">
    <property type="entry name" value="Cyt_P450_CS"/>
</dbReference>
<comment type="subcellular location">
    <subcellularLocation>
        <location evidence="4">Endoplasmic reticulum membrane</location>
        <topology evidence="4">Peripheral membrane protein</topology>
    </subcellularLocation>
    <subcellularLocation>
        <location evidence="3">Microsome membrane</location>
        <topology evidence="3">Peripheral membrane protein</topology>
    </subcellularLocation>
    <subcellularLocation>
        <location evidence="2">Nucleus</location>
    </subcellularLocation>
</comment>
<keyword evidence="6 18" id="KW-0349">Heme</keyword>
<proteinExistence type="inferred from homology"/>
<keyword evidence="11" id="KW-0862">Zinc</keyword>
<dbReference type="GO" id="GO:0005634">
    <property type="term" value="C:nucleus"/>
    <property type="evidence" value="ECO:0007669"/>
    <property type="project" value="UniProtKB-SubCell"/>
</dbReference>
<evidence type="ECO:0000256" key="7">
    <source>
        <dbReference type="ARBA" id="ARBA00022723"/>
    </source>
</evidence>
<dbReference type="InterPro" id="IPR036396">
    <property type="entry name" value="Cyt_P450_sf"/>
</dbReference>
<keyword evidence="9 19" id="KW-0863">Zinc-finger</keyword>
<keyword evidence="16 21" id="KW-0472">Membrane</keyword>
<feature type="domain" description="C2H2-type" evidence="22">
    <location>
        <begin position="120"/>
        <end position="149"/>
    </location>
</feature>
<keyword evidence="21" id="KW-1133">Transmembrane helix</keyword>
<dbReference type="PANTHER" id="PTHR24292">
    <property type="entry name" value="CYTOCHROME P450"/>
    <property type="match status" value="1"/>
</dbReference>
<dbReference type="GO" id="GO:0020037">
    <property type="term" value="F:heme binding"/>
    <property type="evidence" value="ECO:0007669"/>
    <property type="project" value="InterPro"/>
</dbReference>
<evidence type="ECO:0000259" key="22">
    <source>
        <dbReference type="PROSITE" id="PS50157"/>
    </source>
</evidence>
<evidence type="ECO:0000256" key="4">
    <source>
        <dbReference type="ARBA" id="ARBA00004406"/>
    </source>
</evidence>
<keyword evidence="12" id="KW-0492">Microsome</keyword>
<sequence length="1335" mass="150910">MEVWNSSEKVQSQNENSYTMSNDYIDDSFDFSFSNVCERPIDNYAKYDDDKEKTQNSTYLVKLQENDESSGYIHHTISLDEIYMQINPGDSDKMPEKPSHATLTITSTDPNTKETTVNRYNCEYHGCTRTYSTVGNLRTHMKTHKGNTQTAQSPEDALRLSSQKRRENSRSEYRFKCTEPNCGKAFVTSYSLKIHIRVHTKVKPFECNFPSCGKAFNTLYRLRAHERLHNGKTFNCESEGCMKFFTTLSDLKKHTRTHTREKPYKCKEDGCGKAFTASHHLKTHQRIHSGERPYACKESTCSRAFSTPHSLKSHIKTHQRSQVKAENHKAEESKEADGDNSLGEMSKNEIDILDSRVKINNENSDINVPFDFEGNYHYGNFGSALDATWDGMGEVEAKKNDVSTVNTKQVPEPKLNQTEPNLQDVTFDNLFKNTYNLVNNNYVTQNSNINDVNLSSLTLENKAKFAAVVEADLSSEFEMANGLKNYATVNTAEPIQTQLPYNIGTENVENGKSGETLNDTQMELEDSSIITEIADAGINLYDLASQSSSVNNFDVDMFDNVFNEDKNKKVNVISVKKLPPPENDLVNLDKQIYTPEALQMSLACDEEVPSMWVDVMNYYNSSQASVFEQSSGGDSQVVAVPTAVQSYLNLSPLQATDTQLDYNQLNSFLLQNLTEQTTNTDSNVLKNLTADADICKCEDCKCDSVNNCHNCDGHDRPLPPPPPPSDPGTGSCCQVDGKLMKSMVCAGEKSDCCVVVCLKTLDQLRQVLNVASSCGGLQNLMLGCIKGGEFCSKVYGVLDLWSAARHHFLSGEPHLTLIFYNSSHLFLLLVSSERSNANMLLVTAFELLSVFVVSLIFAYYLYYRYCFTYWSKKGVPQLNPTFPVGDLSSAAWGKESVYVRLQTLYHKFKDAGHKFGGIYFLNGPLYFPVDPDLVKKLLVSDFDHFVDRGMYIDEEKLPLTAHIFSMKGEQWRKVRMKFTPTFTSGKMKSMYNILVKISQNLVKTLEPDAEEGRDVDIKEILMRYTTDIIGSTAFGVDCNSLKHPDTEFTRMVAMIFNNPPWKLFKVALEEGLQNPGNIIKIAHDNKTVQKYFNDLVRDTMEYRDKNNVTRDDFLNILMQMRSSGMEFNEIVSQSFLFFTAGFETSSSTMSNCIHELAHNQNVQDILREEIHETLGRDSSKYTYDDVLSLPYIDKVVKETLRKYPPVAMLNRQCVKQYKVPGSEAVIEEGTPVIVSVLGLHRDPEYFPDPLEFDPERFNSENKVVPFTYLPFGDGPRNCIGLRFGLMQTKLGLATLLNDFKFFPSPKSPRHLVVDPSSTTIVFSVLNGVHTKIVKV</sequence>
<dbReference type="GO" id="GO:0005789">
    <property type="term" value="C:endoplasmic reticulum membrane"/>
    <property type="evidence" value="ECO:0007669"/>
    <property type="project" value="UniProtKB-SubCell"/>
</dbReference>
<evidence type="ECO:0000256" key="6">
    <source>
        <dbReference type="ARBA" id="ARBA00022617"/>
    </source>
</evidence>
<feature type="domain" description="C2H2-type" evidence="22">
    <location>
        <begin position="205"/>
        <end position="234"/>
    </location>
</feature>
<dbReference type="Proteomes" id="UP000719412">
    <property type="component" value="Unassembled WGS sequence"/>
</dbReference>
<feature type="compositionally biased region" description="Basic and acidic residues" evidence="20">
    <location>
        <begin position="323"/>
        <end position="337"/>
    </location>
</feature>
<evidence type="ECO:0000256" key="9">
    <source>
        <dbReference type="ARBA" id="ARBA00022771"/>
    </source>
</evidence>
<feature type="binding site" description="axial binding residue" evidence="18">
    <location>
        <position position="1278"/>
    </location>
    <ligand>
        <name>heme</name>
        <dbReference type="ChEBI" id="CHEBI:30413"/>
    </ligand>
    <ligandPart>
        <name>Fe</name>
        <dbReference type="ChEBI" id="CHEBI:18248"/>
    </ligandPart>
</feature>
<evidence type="ECO:0000256" key="14">
    <source>
        <dbReference type="ARBA" id="ARBA00023004"/>
    </source>
</evidence>
<dbReference type="PRINTS" id="PR00385">
    <property type="entry name" value="P450"/>
</dbReference>
<evidence type="ECO:0000256" key="13">
    <source>
        <dbReference type="ARBA" id="ARBA00023002"/>
    </source>
</evidence>
<dbReference type="SUPFAM" id="SSF48264">
    <property type="entry name" value="Cytochrome P450"/>
    <property type="match status" value="1"/>
</dbReference>
<reference evidence="23" key="2">
    <citation type="submission" date="2021-08" db="EMBL/GenBank/DDBJ databases">
        <authorList>
            <person name="Eriksson T."/>
        </authorList>
    </citation>
    <scope>NUCLEOTIDE SEQUENCE</scope>
    <source>
        <strain evidence="23">Stoneville</strain>
        <tissue evidence="23">Whole head</tissue>
    </source>
</reference>
<accession>A0A8J6L6X0</accession>
<dbReference type="GO" id="GO:0004497">
    <property type="term" value="F:monooxygenase activity"/>
    <property type="evidence" value="ECO:0007669"/>
    <property type="project" value="UniProtKB-KW"/>
</dbReference>
<dbReference type="EMBL" id="JABDTM020025908">
    <property type="protein sequence ID" value="KAH0812619.1"/>
    <property type="molecule type" value="Genomic_DNA"/>
</dbReference>
<dbReference type="InterPro" id="IPR013087">
    <property type="entry name" value="Znf_C2H2_type"/>
</dbReference>
<feature type="region of interest" description="Disordered" evidence="20">
    <location>
        <begin position="307"/>
        <end position="345"/>
    </location>
</feature>
<evidence type="ECO:0000313" key="23">
    <source>
        <dbReference type="EMBL" id="KAH0812619.1"/>
    </source>
</evidence>
<comment type="similarity">
    <text evidence="5">Belongs to the cytochrome P450 family.</text>
</comment>
<comment type="cofactor">
    <cofactor evidence="1 18">
        <name>heme</name>
        <dbReference type="ChEBI" id="CHEBI:30413"/>
    </cofactor>
</comment>
<comment type="caution">
    <text evidence="23">The sequence shown here is derived from an EMBL/GenBank/DDBJ whole genome shotgun (WGS) entry which is preliminary data.</text>
</comment>
<keyword evidence="21" id="KW-0812">Transmembrane</keyword>
<keyword evidence="15" id="KW-0503">Monooxygenase</keyword>
<dbReference type="SMART" id="SM00355">
    <property type="entry name" value="ZnF_C2H2"/>
    <property type="match status" value="6"/>
</dbReference>
<evidence type="ECO:0000256" key="8">
    <source>
        <dbReference type="ARBA" id="ARBA00022737"/>
    </source>
</evidence>
<dbReference type="Pfam" id="PF00067">
    <property type="entry name" value="p450"/>
    <property type="match status" value="1"/>
</dbReference>
<feature type="domain" description="C2H2-type" evidence="22">
    <location>
        <begin position="234"/>
        <end position="263"/>
    </location>
</feature>
<keyword evidence="24" id="KW-1185">Reference proteome</keyword>
<protein>
    <recommendedName>
        <fullName evidence="22">C2H2-type domain-containing protein</fullName>
    </recommendedName>
</protein>
<feature type="region of interest" description="Disordered" evidence="20">
    <location>
        <begin position="144"/>
        <end position="170"/>
    </location>
</feature>
<evidence type="ECO:0000256" key="10">
    <source>
        <dbReference type="ARBA" id="ARBA00022824"/>
    </source>
</evidence>
<dbReference type="Gene3D" id="3.30.160.60">
    <property type="entry name" value="Classic Zinc Finger"/>
    <property type="match status" value="6"/>
</dbReference>
<dbReference type="SUPFAM" id="SSF57667">
    <property type="entry name" value="beta-beta-alpha zinc fingers"/>
    <property type="match status" value="5"/>
</dbReference>
<dbReference type="FunFam" id="3.30.160.60:FF:001102">
    <property type="entry name" value="Transcription factor IIIA"/>
    <property type="match status" value="1"/>
</dbReference>
<dbReference type="FunFam" id="3.30.160.60:FF:000397">
    <property type="entry name" value="Metal regulatory transcription factor 1"/>
    <property type="match status" value="1"/>
</dbReference>
<keyword evidence="8" id="KW-0677">Repeat</keyword>
<reference evidence="23" key="1">
    <citation type="journal article" date="2020" name="J Insects Food Feed">
        <title>The yellow mealworm (Tenebrio molitor) genome: a resource for the emerging insects as food and feed industry.</title>
        <authorList>
            <person name="Eriksson T."/>
            <person name="Andere A."/>
            <person name="Kelstrup H."/>
            <person name="Emery V."/>
            <person name="Picard C."/>
        </authorList>
    </citation>
    <scope>NUCLEOTIDE SEQUENCE</scope>
    <source>
        <strain evidence="23">Stoneville</strain>
        <tissue evidence="23">Whole head</tissue>
    </source>
</reference>
<feature type="domain" description="C2H2-type" evidence="22">
    <location>
        <begin position="264"/>
        <end position="293"/>
    </location>
</feature>
<dbReference type="GO" id="GO:0016705">
    <property type="term" value="F:oxidoreductase activity, acting on paired donors, with incorporation or reduction of molecular oxygen"/>
    <property type="evidence" value="ECO:0007669"/>
    <property type="project" value="InterPro"/>
</dbReference>
<dbReference type="PROSITE" id="PS50157">
    <property type="entry name" value="ZINC_FINGER_C2H2_2"/>
    <property type="match status" value="6"/>
</dbReference>
<evidence type="ECO:0000256" key="11">
    <source>
        <dbReference type="ARBA" id="ARBA00022833"/>
    </source>
</evidence>
<feature type="region of interest" description="Disordered" evidence="20">
    <location>
        <begin position="92"/>
        <end position="112"/>
    </location>
</feature>
<evidence type="ECO:0000256" key="19">
    <source>
        <dbReference type="PROSITE-ProRule" id="PRU00042"/>
    </source>
</evidence>